<dbReference type="Pfam" id="PF05157">
    <property type="entry name" value="MshEN"/>
    <property type="match status" value="1"/>
</dbReference>
<dbReference type="PANTHER" id="PTHR30258">
    <property type="entry name" value="TYPE II SECRETION SYSTEM PROTEIN GSPE-RELATED"/>
    <property type="match status" value="1"/>
</dbReference>
<dbReference type="InterPro" id="IPR037257">
    <property type="entry name" value="T2SS_E_N_sf"/>
</dbReference>
<dbReference type="SUPFAM" id="SSF52540">
    <property type="entry name" value="P-loop containing nucleoside triphosphate hydrolases"/>
    <property type="match status" value="1"/>
</dbReference>
<dbReference type="Gene3D" id="3.30.450.90">
    <property type="match status" value="1"/>
</dbReference>
<dbReference type="PROSITE" id="PS00662">
    <property type="entry name" value="T2SP_E"/>
    <property type="match status" value="1"/>
</dbReference>
<dbReference type="Pfam" id="PF00437">
    <property type="entry name" value="T2SSE"/>
    <property type="match status" value="1"/>
</dbReference>
<dbReference type="Proteomes" id="UP001169027">
    <property type="component" value="Unassembled WGS sequence"/>
</dbReference>
<sequence length="640" mass="70077">MTATTVPAAPTRSATSMTEVCTPEELLTRIEAQGRMPLVRIGQALTSLGIITDAQLNAGLAAQQLDRAVPLGETLVRMGAMSRSDLRSALAHKMGYPLVDLDRFPAAVEALRKVGHSAAQRLQVMPLMVSNGRLIAALDDPSGRRAAIDELEFIAQAKVIPVLAHCRNLDQVLKKAYEAIGAMDAKAAADDPSRPIEFDIDASELLETLEKEGREQTSEELPIEQSDNSLVRMVNRMIIEAHAEGVSDIHIESYPGREKIRIRFRRDGRLFTYLELPPNYRNAIIARIKIMCDLDISEKRKPQDGKIIFSKFSAQHPLELRVATIPTNNGLEDVVMRLLASANAIALENLGLSPRNLQKLREAVERPYGLVLCVGPTGSGKTTTLHSALMHINTPDRKIWTAEDPVEITQAGLRQVQVNPRIDWTFAKALRAFLRADPDVVMVGEIRDEETAKMAIEASLTGHLVLSTLHTNSAAETVTRLLDMGLDAFNFADSLLAIQAQRLVRKLCSKCVTSRPATAAEVDELLSDYLRAFADGLEPPSRDAVLAHWLRRYGREGQLVSSTCPGCEACGQSGFRGRIGIHELMAVSKEVRRLMQARSPLETILAAAQAGGMHTLRQDGIEKVLQGLTTLGEVRATSNA</sequence>
<feature type="domain" description="Bacterial type II secretion system protein E" evidence="4">
    <location>
        <begin position="434"/>
        <end position="448"/>
    </location>
</feature>
<dbReference type="Gene3D" id="3.40.50.300">
    <property type="entry name" value="P-loop containing nucleotide triphosphate hydrolases"/>
    <property type="match status" value="1"/>
</dbReference>
<evidence type="ECO:0000259" key="4">
    <source>
        <dbReference type="PROSITE" id="PS00662"/>
    </source>
</evidence>
<dbReference type="EMBL" id="JAUKVY010000018">
    <property type="protein sequence ID" value="MDO1535212.1"/>
    <property type="molecule type" value="Genomic_DNA"/>
</dbReference>
<evidence type="ECO:0000256" key="3">
    <source>
        <dbReference type="ARBA" id="ARBA00022840"/>
    </source>
</evidence>
<keyword evidence="3" id="KW-0067">ATP-binding</keyword>
<name>A0ABT8S8J3_9BURK</name>
<dbReference type="InterPro" id="IPR001482">
    <property type="entry name" value="T2SS/T4SS_dom"/>
</dbReference>
<evidence type="ECO:0000313" key="6">
    <source>
        <dbReference type="Proteomes" id="UP001169027"/>
    </source>
</evidence>
<keyword evidence="2" id="KW-0547">Nucleotide-binding</keyword>
<dbReference type="SUPFAM" id="SSF160246">
    <property type="entry name" value="EspE N-terminal domain-like"/>
    <property type="match status" value="1"/>
</dbReference>
<dbReference type="Gene3D" id="3.30.300.160">
    <property type="entry name" value="Type II secretion system, protein E, N-terminal domain"/>
    <property type="match status" value="1"/>
</dbReference>
<reference evidence="5" key="1">
    <citation type="submission" date="2023-06" db="EMBL/GenBank/DDBJ databases">
        <authorList>
            <person name="Jiang Y."/>
            <person name="Liu Q."/>
        </authorList>
    </citation>
    <scope>NUCLEOTIDE SEQUENCE</scope>
    <source>
        <strain evidence="5">CGMCC 1.12090</strain>
    </source>
</reference>
<dbReference type="InterPro" id="IPR007831">
    <property type="entry name" value="T2SS_GspE_N"/>
</dbReference>
<evidence type="ECO:0000313" key="5">
    <source>
        <dbReference type="EMBL" id="MDO1535212.1"/>
    </source>
</evidence>
<dbReference type="PANTHER" id="PTHR30258:SF1">
    <property type="entry name" value="PROTEIN TRANSPORT PROTEIN HOFB HOMOLOG"/>
    <property type="match status" value="1"/>
</dbReference>
<evidence type="ECO:0000256" key="1">
    <source>
        <dbReference type="ARBA" id="ARBA00006611"/>
    </source>
</evidence>
<accession>A0ABT8S8J3</accession>
<protein>
    <submittedName>
        <fullName evidence="5">ATPase, T2SS/T4P/T4SS family</fullName>
    </submittedName>
</protein>
<comment type="similarity">
    <text evidence="1">Belongs to the GSP E family.</text>
</comment>
<dbReference type="InterPro" id="IPR027417">
    <property type="entry name" value="P-loop_NTPase"/>
</dbReference>
<comment type="caution">
    <text evidence="5">The sequence shown here is derived from an EMBL/GenBank/DDBJ whole genome shotgun (WGS) entry which is preliminary data.</text>
</comment>
<keyword evidence="6" id="KW-1185">Reference proteome</keyword>
<gene>
    <name evidence="5" type="ORF">Q2T77_23225</name>
</gene>
<proteinExistence type="inferred from homology"/>
<dbReference type="CDD" id="cd01129">
    <property type="entry name" value="PulE-GspE-like"/>
    <property type="match status" value="1"/>
</dbReference>
<organism evidence="5 6">
    <name type="scientific">Variovorax ginsengisoli</name>
    <dbReference type="NCBI Taxonomy" id="363844"/>
    <lineage>
        <taxon>Bacteria</taxon>
        <taxon>Pseudomonadati</taxon>
        <taxon>Pseudomonadota</taxon>
        <taxon>Betaproteobacteria</taxon>
        <taxon>Burkholderiales</taxon>
        <taxon>Comamonadaceae</taxon>
        <taxon>Variovorax</taxon>
    </lineage>
</organism>
<evidence type="ECO:0000256" key="2">
    <source>
        <dbReference type="ARBA" id="ARBA00022741"/>
    </source>
</evidence>
<dbReference type="RefSeq" id="WP_301812913.1">
    <property type="nucleotide sequence ID" value="NZ_JAUJZH010000018.1"/>
</dbReference>